<evidence type="ECO:0000256" key="2">
    <source>
        <dbReference type="SAM" id="MobiDB-lite"/>
    </source>
</evidence>
<dbReference type="VEuPathDB" id="FungiDB:BDEG_25337"/>
<reference evidence="4 5" key="1">
    <citation type="submission" date="2006-10" db="EMBL/GenBank/DDBJ databases">
        <title>The Genome Sequence of Batrachochytrium dendrobatidis JEL423.</title>
        <authorList>
            <consortium name="The Broad Institute Genome Sequencing Platform"/>
            <person name="Birren B."/>
            <person name="Lander E."/>
            <person name="Galagan J."/>
            <person name="Cuomo C."/>
            <person name="Devon K."/>
            <person name="Jaffe D."/>
            <person name="Butler J."/>
            <person name="Alvarez P."/>
            <person name="Gnerre S."/>
            <person name="Grabherr M."/>
            <person name="Kleber M."/>
            <person name="Mauceli E."/>
            <person name="Brockman W."/>
            <person name="Young S."/>
            <person name="LaButti K."/>
            <person name="Sykes S."/>
            <person name="DeCaprio D."/>
            <person name="Crawford M."/>
            <person name="Koehrsen M."/>
            <person name="Engels R."/>
            <person name="Montgomery P."/>
            <person name="Pearson M."/>
            <person name="Howarth C."/>
            <person name="Larson L."/>
            <person name="White J."/>
            <person name="O'Leary S."/>
            <person name="Kodira C."/>
            <person name="Zeng Q."/>
            <person name="Yandava C."/>
            <person name="Alvarado L."/>
            <person name="Longcore J."/>
            <person name="James T."/>
        </authorList>
    </citation>
    <scope>NUCLEOTIDE SEQUENCE [LARGE SCALE GENOMIC DNA]</scope>
    <source>
        <strain evidence="4 5">JEL423</strain>
    </source>
</reference>
<sequence length="1402" mass="155515">MPAVAHTVKDEQLHSTANTLASGYTNAHHIQSCPLSSTLVATCSCHTSIAKNISPIDKNATLNSNAHIPSHKPQFSNHLNSNTTRQQPFANVTVENGFISTGSILWSPVNSILRSISSLFSSSTTESATSDAADLVATSNRSINYNHALTLEPNRVHSPLSSIVYPNPSNAISSQSSFSSWFSNHHSMTSTYVFDVFSNPPFGSAANSTVNRDSLLDLTPTKRQNSGSNRLVTRRNTLSSAEYYGVDFGPPTKIQPLKISMCAKNELIGTAHTSAYGSIHSMLSNPWENAASESQVNIQSPTSIFTQDHSASVPIMTINTATSSTAPEPETKQRCEQGSIFISALSTLMQSRAFSSITSQAGIDSNVPLLSGERISSATNKDTLDLKEGHHENDVQSETNSQYRVSAVKQLEQYRHQRIGVDELHFSDLRNSIISASSLSTQSLHQSATIQSAMTPTIGAGGHKWLSPAQERQQTLDYSDVFPKHVGRDCGITVFRIEALTPAIQSQELLGRFCVADCYIILVTAYVDSAENTFDEHREGYEHRIYTWIGGDAEMDKKFCAAMFSVGLRNWVGAACRIEREVEGEESPEFLAEFGDEIEYEDSSQATESGLFMAEQKRYPLRLYKMHGKTGLRLCLVETLFSSLKSDGVFLLDWGLEIFQWNGSASNMHHRVKCRMICDRINTLERVGRAHVVVVDEGDEPFRLWEILGGERVPPVLENSCSGTKPVQQESQFDVLAKAPSILYRVFPKIAPQLESHQVATGDISRSLLVSDGCYILDVGVELFLWLGKNAWPQLRSMATELLARVASSRARPKWVGLTRCIDQHEPEIFKLKFCDWDGFSLHYVDWRDVSDGSTPRPGKRQVKTLHKSKITADVKALYGPPPTIDFNPLLVQDTIEHANHLLQAFTCFVYNRGRFVQLPECERGHFFSHDAYVFLCVYRVEEREELADQLASKRMSTKREPDTEYNTSDDGSPVSQSPHLFDGKYNFVDGSGNGLVLQNSTDSHANFNQGSQQDASEAQTPTDYSDTESACGKLPPVLECVVYFWQGKHSSRLAYSTFKLKTQHEMEHLVDQMYHSPVRVVHLEQGKEPVALLAHLDNMCIVRTGSRSDWILQLEARTAQSTMHQQPGYTDASGKQAAQPKTLHLSKSLSETSKSTTSKSEVETSALFHIRSDLRYGTSRAIQVRSLCSSLVSRDCFFLQSLDFSLCPRSYLWVGKGATREDTHRAKIVAEQIMSLQEQYDTVTTSPVTDNMSSASMSMTSGMGIYHGSNSNHSAKFDVIGEKLEPKLFWSLLPGGRRPYASGFAPMLQSIAPSSRPAQIPSHLSVSQHYQQLPLPRFLTCSCSPGYFLVEEIPLFSQSDCLSTHCVILDPGSTSRLFVWIGTEVSDVVRKLTRKSVETAV</sequence>
<dbReference type="GO" id="GO:0015629">
    <property type="term" value="C:actin cytoskeleton"/>
    <property type="evidence" value="ECO:0007669"/>
    <property type="project" value="TreeGrafter"/>
</dbReference>
<evidence type="ECO:0000256" key="1">
    <source>
        <dbReference type="ARBA" id="ARBA00022737"/>
    </source>
</evidence>
<dbReference type="GO" id="GO:0005546">
    <property type="term" value="F:phosphatidylinositol-4,5-bisphosphate binding"/>
    <property type="evidence" value="ECO:0007669"/>
    <property type="project" value="TreeGrafter"/>
</dbReference>
<evidence type="ECO:0000259" key="3">
    <source>
        <dbReference type="Pfam" id="PF00626"/>
    </source>
</evidence>
<dbReference type="EMBL" id="DS022306">
    <property type="protein sequence ID" value="OAJ41794.1"/>
    <property type="molecule type" value="Genomic_DNA"/>
</dbReference>
<feature type="region of interest" description="Disordered" evidence="2">
    <location>
        <begin position="999"/>
        <end position="1030"/>
    </location>
</feature>
<feature type="domain" description="Gelsolin-like" evidence="3">
    <location>
        <begin position="517"/>
        <end position="591"/>
    </location>
</feature>
<feature type="domain" description="Gelsolin-like" evidence="3">
    <location>
        <begin position="641"/>
        <end position="705"/>
    </location>
</feature>
<feature type="region of interest" description="Disordered" evidence="2">
    <location>
        <begin position="952"/>
        <end position="976"/>
    </location>
</feature>
<evidence type="ECO:0000313" key="4">
    <source>
        <dbReference type="EMBL" id="OAJ41794.1"/>
    </source>
</evidence>
<organism evidence="4 5">
    <name type="scientific">Batrachochytrium dendrobatidis (strain JEL423)</name>
    <dbReference type="NCBI Taxonomy" id="403673"/>
    <lineage>
        <taxon>Eukaryota</taxon>
        <taxon>Fungi</taxon>
        <taxon>Fungi incertae sedis</taxon>
        <taxon>Chytridiomycota</taxon>
        <taxon>Chytridiomycota incertae sedis</taxon>
        <taxon>Chytridiomycetes</taxon>
        <taxon>Rhizophydiales</taxon>
        <taxon>Rhizophydiales incertae sedis</taxon>
        <taxon>Batrachochytrium</taxon>
    </lineage>
</organism>
<dbReference type="Pfam" id="PF00626">
    <property type="entry name" value="Gelsolin"/>
    <property type="match status" value="3"/>
</dbReference>
<dbReference type="eggNOG" id="KOG0444">
    <property type="taxonomic scope" value="Eukaryota"/>
</dbReference>
<dbReference type="SUPFAM" id="SSF55753">
    <property type="entry name" value="Actin depolymerizing proteins"/>
    <property type="match status" value="6"/>
</dbReference>
<dbReference type="GO" id="GO:0005737">
    <property type="term" value="C:cytoplasm"/>
    <property type="evidence" value="ECO:0007669"/>
    <property type="project" value="TreeGrafter"/>
</dbReference>
<dbReference type="GO" id="GO:0051014">
    <property type="term" value="P:actin filament severing"/>
    <property type="evidence" value="ECO:0007669"/>
    <property type="project" value="TreeGrafter"/>
</dbReference>
<dbReference type="InterPro" id="IPR007122">
    <property type="entry name" value="Villin/Gelsolin"/>
</dbReference>
<dbReference type="PANTHER" id="PTHR11977">
    <property type="entry name" value="VILLIN"/>
    <property type="match status" value="1"/>
</dbReference>
<feature type="compositionally biased region" description="Low complexity" evidence="2">
    <location>
        <begin position="1142"/>
        <end position="1158"/>
    </location>
</feature>
<feature type="region of interest" description="Disordered" evidence="2">
    <location>
        <begin position="1123"/>
        <end position="1158"/>
    </location>
</feature>
<dbReference type="PANTHER" id="PTHR11977:SF51">
    <property type="entry name" value="PROTEIN FLIGHTLESS-1 HOMOLOG"/>
    <property type="match status" value="1"/>
</dbReference>
<dbReference type="STRING" id="403673.A0A177WQ47"/>
<feature type="region of interest" description="Disordered" evidence="2">
    <location>
        <begin position="380"/>
        <end position="400"/>
    </location>
</feature>
<reference evidence="4 5" key="2">
    <citation type="submission" date="2016-05" db="EMBL/GenBank/DDBJ databases">
        <title>Lineage-specific infection strategies underlie the spectrum of fungal disease in amphibians.</title>
        <authorList>
            <person name="Cuomo C.A."/>
            <person name="Farrer R.A."/>
            <person name="James T."/>
            <person name="Longcore J."/>
            <person name="Birren B."/>
        </authorList>
    </citation>
    <scope>NUCLEOTIDE SEQUENCE [LARGE SCALE GENOMIC DNA]</scope>
    <source>
        <strain evidence="4 5">JEL423</strain>
    </source>
</reference>
<gene>
    <name evidence="4" type="ORF">BDEG_25337</name>
</gene>
<dbReference type="GO" id="GO:0051016">
    <property type="term" value="P:barbed-end actin filament capping"/>
    <property type="evidence" value="ECO:0007669"/>
    <property type="project" value="TreeGrafter"/>
</dbReference>
<feature type="compositionally biased region" description="Polar residues" evidence="2">
    <location>
        <begin position="965"/>
        <end position="976"/>
    </location>
</feature>
<accession>A0A177WQ47</accession>
<dbReference type="InterPro" id="IPR007123">
    <property type="entry name" value="Gelsolin-like_dom"/>
</dbReference>
<keyword evidence="1" id="KW-0677">Repeat</keyword>
<dbReference type="GO" id="GO:0008154">
    <property type="term" value="P:actin polymerization or depolymerization"/>
    <property type="evidence" value="ECO:0007669"/>
    <property type="project" value="TreeGrafter"/>
</dbReference>
<name>A0A177WQ47_BATDL</name>
<dbReference type="InterPro" id="IPR029006">
    <property type="entry name" value="ADF-H/Gelsolin-like_dom_sf"/>
</dbReference>
<proteinExistence type="predicted"/>
<dbReference type="GO" id="GO:0051015">
    <property type="term" value="F:actin filament binding"/>
    <property type="evidence" value="ECO:0007669"/>
    <property type="project" value="InterPro"/>
</dbReference>
<evidence type="ECO:0000313" key="5">
    <source>
        <dbReference type="Proteomes" id="UP000077115"/>
    </source>
</evidence>
<dbReference type="GO" id="GO:0005634">
    <property type="term" value="C:nucleus"/>
    <property type="evidence" value="ECO:0007669"/>
    <property type="project" value="TreeGrafter"/>
</dbReference>
<dbReference type="Proteomes" id="UP000077115">
    <property type="component" value="Unassembled WGS sequence"/>
</dbReference>
<feature type="compositionally biased region" description="Polar residues" evidence="2">
    <location>
        <begin position="999"/>
        <end position="1029"/>
    </location>
</feature>
<dbReference type="Gene3D" id="3.40.20.10">
    <property type="entry name" value="Severin"/>
    <property type="match status" value="6"/>
</dbReference>
<feature type="domain" description="Gelsolin-like" evidence="3">
    <location>
        <begin position="758"/>
        <end position="830"/>
    </location>
</feature>
<protein>
    <recommendedName>
        <fullName evidence="3">Gelsolin-like domain-containing protein</fullName>
    </recommendedName>
</protein>
<feature type="compositionally biased region" description="Basic and acidic residues" evidence="2">
    <location>
        <begin position="382"/>
        <end position="394"/>
    </location>
</feature>
<dbReference type="SMART" id="SM00262">
    <property type="entry name" value="GEL"/>
    <property type="match status" value="5"/>
</dbReference>
<dbReference type="OrthoDB" id="6375767at2759"/>